<protein>
    <submittedName>
        <fullName evidence="1">Uncharacterized protein</fullName>
    </submittedName>
</protein>
<dbReference type="Proteomes" id="UP000502117">
    <property type="component" value="Chromosome"/>
</dbReference>
<organism evidence="1 2">
    <name type="scientific">Shewanella chilikensis</name>
    <dbReference type="NCBI Taxonomy" id="558541"/>
    <lineage>
        <taxon>Bacteria</taxon>
        <taxon>Pseudomonadati</taxon>
        <taxon>Pseudomonadota</taxon>
        <taxon>Gammaproteobacteria</taxon>
        <taxon>Alteromonadales</taxon>
        <taxon>Shewanellaceae</taxon>
        <taxon>Shewanella</taxon>
    </lineage>
</organism>
<evidence type="ECO:0000313" key="1">
    <source>
        <dbReference type="EMBL" id="QIJ04543.1"/>
    </source>
</evidence>
<reference evidence="1 2" key="1">
    <citation type="submission" date="2019-11" db="EMBL/GenBank/DDBJ databases">
        <title>Complete Genome Sequence of Shewanella chilikensis Strain DC57, Isolated from Corroded Seal Rings at a floating production facility in Australia.</title>
        <authorList>
            <person name="Salgar-Chaparro S.J."/>
            <person name="Castillo-Villamizar G.A."/>
            <person name="Poehlein A."/>
            <person name="Daniel R."/>
            <person name="Machuca L."/>
        </authorList>
    </citation>
    <scope>NUCLEOTIDE SEQUENCE [LARGE SCALE GENOMIC DNA]</scope>
    <source>
        <strain evidence="1 2">DC57</strain>
    </source>
</reference>
<dbReference type="KEGG" id="schk:GII14_10530"/>
<evidence type="ECO:0000313" key="2">
    <source>
        <dbReference type="Proteomes" id="UP000502117"/>
    </source>
</evidence>
<dbReference type="GeneID" id="99800482"/>
<accession>A0A6G7LRV5</accession>
<dbReference type="AlphaFoldDB" id="A0A6G7LRV5"/>
<dbReference type="EMBL" id="CP045857">
    <property type="protein sequence ID" value="QIJ04543.1"/>
    <property type="molecule type" value="Genomic_DNA"/>
</dbReference>
<name>A0A6G7LRV5_9GAMM</name>
<dbReference type="RefSeq" id="WP_165565012.1">
    <property type="nucleotide sequence ID" value="NZ_CP045857.1"/>
</dbReference>
<proteinExistence type="predicted"/>
<gene>
    <name evidence="1" type="ORF">GII14_10530</name>
</gene>
<sequence>MTENKQSKMDINLHEINCPECGEIMPKIRIPQNISQLMWGGWTCPKCNCKMDKFGKKVI</sequence>